<gene>
    <name evidence="8" type="ORF">M9Y10_031620</name>
</gene>
<evidence type="ECO:0000313" key="8">
    <source>
        <dbReference type="EMBL" id="KAK8839906.1"/>
    </source>
</evidence>
<keyword evidence="1" id="KW-0723">Serine/threonine-protein kinase</keyword>
<dbReference type="Pfam" id="PF00069">
    <property type="entry name" value="Pkinase"/>
    <property type="match status" value="1"/>
</dbReference>
<evidence type="ECO:0000313" key="9">
    <source>
        <dbReference type="Proteomes" id="UP001470230"/>
    </source>
</evidence>
<sequence>MQKSIHEFQNLLKQPTNYFYNEHLKDALDKFDFIFYPDILPKEKKVKQYENNSKIVIIDEYMENDIKYYILCFDYKLIILPQGENADKLILPSIITRFEESDKYFIQNCDIQFETDTANENFFKEIRNFSKKFRISNEKVQHFWSIIVNCLSGFLIKKGYQNSRNKHDQYLNDKFDEYKEKHSNFINKSYIELRELGRGGGGAVELIYHISKEEVFALKIHYTKSHLNKRERINLLSIRHPFIVPYIGYIKFAYKPKYLLLEYIEGETLDKYNLSDLNDQEKYIIILELLLTINYLHSRKFIYRDLRFRNIMINQNKDAILIDFDHVRKENDETEDDVLTDNFCDQAIAPEKNKTYKSDIYSLGYIIHFILYGKSPIINNKKEINENFILKSSLKDNPNERPNINGMTKFFYTNLSEKIKFENKKANFAHGFLLHEGKCVKKDIESAIHYYKEASSFNNEYSKNNLGIIYKHGYNTIKGKAGNAIVYFEEAIRQKNDYLSMYNLAHIYMYDETINQDLNKSIDLLTRSMNFFSHSLNLLCLAFLKQFDRNIQRIKQELKQRTDITINSKAKILKKIFIFNLNFDVHYEIYRNNDYLYNIKLDPVESSEIENINKKVVPPKYPNAKELSSEFYKGFGEDLYRW</sequence>
<dbReference type="Gene3D" id="1.25.40.10">
    <property type="entry name" value="Tetratricopeptide repeat domain"/>
    <property type="match status" value="1"/>
</dbReference>
<keyword evidence="2" id="KW-0808">Transferase</keyword>
<keyword evidence="9" id="KW-1185">Reference proteome</keyword>
<dbReference type="PANTHER" id="PTHR24353">
    <property type="entry name" value="CYCLIC NUCLEOTIDE-DEPENDENT PROTEIN KINASE"/>
    <property type="match status" value="1"/>
</dbReference>
<dbReference type="SMART" id="SM00671">
    <property type="entry name" value="SEL1"/>
    <property type="match status" value="3"/>
</dbReference>
<dbReference type="Proteomes" id="UP001470230">
    <property type="component" value="Unassembled WGS sequence"/>
</dbReference>
<evidence type="ECO:0000256" key="3">
    <source>
        <dbReference type="ARBA" id="ARBA00022741"/>
    </source>
</evidence>
<comment type="caution">
    <text evidence="8">The sequence shown here is derived from an EMBL/GenBank/DDBJ whole genome shotgun (WGS) entry which is preliminary data.</text>
</comment>
<dbReference type="EMBL" id="JAPFFF010000050">
    <property type="protein sequence ID" value="KAK8839906.1"/>
    <property type="molecule type" value="Genomic_DNA"/>
</dbReference>
<evidence type="ECO:0000256" key="5">
    <source>
        <dbReference type="ARBA" id="ARBA00022840"/>
    </source>
</evidence>
<evidence type="ECO:0000256" key="6">
    <source>
        <dbReference type="PROSITE-ProRule" id="PRU10141"/>
    </source>
</evidence>
<dbReference type="InterPro" id="IPR017441">
    <property type="entry name" value="Protein_kinase_ATP_BS"/>
</dbReference>
<dbReference type="PROSITE" id="PS00107">
    <property type="entry name" value="PROTEIN_KINASE_ATP"/>
    <property type="match status" value="1"/>
</dbReference>
<dbReference type="Gene3D" id="1.10.510.10">
    <property type="entry name" value="Transferase(Phosphotransferase) domain 1"/>
    <property type="match status" value="1"/>
</dbReference>
<dbReference type="SUPFAM" id="SSF56112">
    <property type="entry name" value="Protein kinase-like (PK-like)"/>
    <property type="match status" value="1"/>
</dbReference>
<proteinExistence type="predicted"/>
<dbReference type="PROSITE" id="PS00109">
    <property type="entry name" value="PROTEIN_KINASE_TYR"/>
    <property type="match status" value="1"/>
</dbReference>
<name>A0ABR2H184_9EUKA</name>
<dbReference type="InterPro" id="IPR006597">
    <property type="entry name" value="Sel1-like"/>
</dbReference>
<evidence type="ECO:0000256" key="4">
    <source>
        <dbReference type="ARBA" id="ARBA00022777"/>
    </source>
</evidence>
<dbReference type="InterPro" id="IPR011990">
    <property type="entry name" value="TPR-like_helical_dom_sf"/>
</dbReference>
<keyword evidence="4" id="KW-0418">Kinase</keyword>
<keyword evidence="3 6" id="KW-0547">Nucleotide-binding</keyword>
<reference evidence="8 9" key="1">
    <citation type="submission" date="2024-04" db="EMBL/GenBank/DDBJ databases">
        <title>Tritrichomonas musculus Genome.</title>
        <authorList>
            <person name="Alves-Ferreira E."/>
            <person name="Grigg M."/>
            <person name="Lorenzi H."/>
            <person name="Galac M."/>
        </authorList>
    </citation>
    <scope>NUCLEOTIDE SEQUENCE [LARGE SCALE GENOMIC DNA]</scope>
    <source>
        <strain evidence="8 9">EAF2021</strain>
    </source>
</reference>
<dbReference type="PROSITE" id="PS50011">
    <property type="entry name" value="PROTEIN_KINASE_DOM"/>
    <property type="match status" value="1"/>
</dbReference>
<protein>
    <recommendedName>
        <fullName evidence="7">Protein kinase domain-containing protein</fullName>
    </recommendedName>
</protein>
<dbReference type="InterPro" id="IPR008266">
    <property type="entry name" value="Tyr_kinase_AS"/>
</dbReference>
<organism evidence="8 9">
    <name type="scientific">Tritrichomonas musculus</name>
    <dbReference type="NCBI Taxonomy" id="1915356"/>
    <lineage>
        <taxon>Eukaryota</taxon>
        <taxon>Metamonada</taxon>
        <taxon>Parabasalia</taxon>
        <taxon>Tritrichomonadida</taxon>
        <taxon>Tritrichomonadidae</taxon>
        <taxon>Tritrichomonas</taxon>
    </lineage>
</organism>
<accession>A0ABR2H184</accession>
<evidence type="ECO:0000256" key="2">
    <source>
        <dbReference type="ARBA" id="ARBA00022679"/>
    </source>
</evidence>
<keyword evidence="5 6" id="KW-0067">ATP-binding</keyword>
<feature type="binding site" evidence="6">
    <location>
        <position position="219"/>
    </location>
    <ligand>
        <name>ATP</name>
        <dbReference type="ChEBI" id="CHEBI:30616"/>
    </ligand>
</feature>
<dbReference type="InterPro" id="IPR011009">
    <property type="entry name" value="Kinase-like_dom_sf"/>
</dbReference>
<feature type="domain" description="Protein kinase" evidence="7">
    <location>
        <begin position="190"/>
        <end position="433"/>
    </location>
</feature>
<dbReference type="PANTHER" id="PTHR24353:SF37">
    <property type="entry name" value="CAMP-DEPENDENT PROTEIN KINASE CATALYTIC SUBUNIT PRKX"/>
    <property type="match status" value="1"/>
</dbReference>
<evidence type="ECO:0000259" key="7">
    <source>
        <dbReference type="PROSITE" id="PS50011"/>
    </source>
</evidence>
<evidence type="ECO:0000256" key="1">
    <source>
        <dbReference type="ARBA" id="ARBA00022527"/>
    </source>
</evidence>
<dbReference type="InterPro" id="IPR000719">
    <property type="entry name" value="Prot_kinase_dom"/>
</dbReference>
<dbReference type="SUPFAM" id="SSF81901">
    <property type="entry name" value="HCP-like"/>
    <property type="match status" value="1"/>
</dbReference>
<dbReference type="Pfam" id="PF08238">
    <property type="entry name" value="Sel1"/>
    <property type="match status" value="3"/>
</dbReference>